<dbReference type="CDD" id="cd00041">
    <property type="entry name" value="CUB"/>
    <property type="match status" value="1"/>
</dbReference>
<reference evidence="12" key="1">
    <citation type="journal article" date="2023" name="Mol. Biol. Evol.">
        <title>Third-Generation Sequencing Reveals the Adaptive Role of the Epigenome in Three Deep-Sea Polychaetes.</title>
        <authorList>
            <person name="Perez M."/>
            <person name="Aroh O."/>
            <person name="Sun Y."/>
            <person name="Lan Y."/>
            <person name="Juniper S.K."/>
            <person name="Young C.R."/>
            <person name="Angers B."/>
            <person name="Qian P.Y."/>
        </authorList>
    </citation>
    <scope>NUCLEOTIDE SEQUENCE</scope>
    <source>
        <strain evidence="12">R07B-5</strain>
    </source>
</reference>
<dbReference type="GO" id="GO:0004252">
    <property type="term" value="F:serine-type endopeptidase activity"/>
    <property type="evidence" value="ECO:0007669"/>
    <property type="project" value="InterPro"/>
</dbReference>
<dbReference type="Pfam" id="PF00089">
    <property type="entry name" value="Trypsin"/>
    <property type="match status" value="1"/>
</dbReference>
<evidence type="ECO:0000259" key="11">
    <source>
        <dbReference type="PROSITE" id="PS50240"/>
    </source>
</evidence>
<dbReference type="EC" id="3.4.21.10" evidence="2"/>
<dbReference type="InterPro" id="IPR043504">
    <property type="entry name" value="Peptidase_S1_PA_chymotrypsin"/>
</dbReference>
<evidence type="ECO:0000259" key="10">
    <source>
        <dbReference type="PROSITE" id="PS01180"/>
    </source>
</evidence>
<dbReference type="GO" id="GO:0006508">
    <property type="term" value="P:proteolysis"/>
    <property type="evidence" value="ECO:0007669"/>
    <property type="project" value="UniProtKB-KW"/>
</dbReference>
<sequence>MRRAAGQYNYQTIKACRRKVVLTAPYGDILSPGFVRHKRYPNKESCFWVIKAPKDMIIRLIPLRVDIACDDSLDIYELTRSRKRKLLDSICGRHITVADDQDAAVIHSTTNTIIVRFRSNRKSRALGFKLHYSAIVPCGRPFYQPNVWPVVGPRTPHKPWTSKKKRRTKRPKRSFVARVLAKNRQHVIGGTEAQRHSWPWLVAIVCDWAYLCSGTIIHKHWILTAAHCVAAFKTDQVRLDIGKHSVSNFTLNSTISEIILHPSPNMSDLALLRLSKDLEFNHIVSPACLPRSNLRPGTMGFITGWGMTKTEHPSSVLRQAAIPVVRPNVCKRSDWLGDLVKGKVFCAGYADGGVDSCYGDSGGPFMTKSSDVWCVNGVVSFGVEGDCAQPRKPGVYTKVADSLEWIQQTTNDSIEIG</sequence>
<gene>
    <name evidence="12" type="ORF">NP493_115g12009</name>
</gene>
<dbReference type="SUPFAM" id="SSF50494">
    <property type="entry name" value="Trypsin-like serine proteases"/>
    <property type="match status" value="1"/>
</dbReference>
<dbReference type="FunFam" id="2.40.10.10:FF:000003">
    <property type="entry name" value="Transmembrane serine protease 3"/>
    <property type="match status" value="1"/>
</dbReference>
<feature type="domain" description="Peptidase S1" evidence="11">
    <location>
        <begin position="187"/>
        <end position="411"/>
    </location>
</feature>
<dbReference type="InterPro" id="IPR018114">
    <property type="entry name" value="TRYPSIN_HIS"/>
</dbReference>
<dbReference type="SUPFAM" id="SSF49854">
    <property type="entry name" value="Spermadhesin, CUB domain"/>
    <property type="match status" value="1"/>
</dbReference>
<feature type="domain" description="CUB" evidence="10">
    <location>
        <begin position="16"/>
        <end position="135"/>
    </location>
</feature>
<evidence type="ECO:0000256" key="1">
    <source>
        <dbReference type="ARBA" id="ARBA00001656"/>
    </source>
</evidence>
<dbReference type="SMART" id="SM00042">
    <property type="entry name" value="CUB"/>
    <property type="match status" value="1"/>
</dbReference>
<evidence type="ECO:0000256" key="5">
    <source>
        <dbReference type="ARBA" id="ARBA00022801"/>
    </source>
</evidence>
<dbReference type="EMBL" id="JAODUO010000114">
    <property type="protein sequence ID" value="KAK2189122.1"/>
    <property type="molecule type" value="Genomic_DNA"/>
</dbReference>
<dbReference type="PROSITE" id="PS50240">
    <property type="entry name" value="TRYPSIN_DOM"/>
    <property type="match status" value="1"/>
</dbReference>
<keyword evidence="5 9" id="KW-0378">Hydrolase</keyword>
<accession>A0AAD9P6U2</accession>
<dbReference type="PROSITE" id="PS00135">
    <property type="entry name" value="TRYPSIN_SER"/>
    <property type="match status" value="1"/>
</dbReference>
<evidence type="ECO:0000256" key="8">
    <source>
        <dbReference type="PROSITE-ProRule" id="PRU00059"/>
    </source>
</evidence>
<dbReference type="PANTHER" id="PTHR24252">
    <property type="entry name" value="ACROSIN-RELATED"/>
    <property type="match status" value="1"/>
</dbReference>
<dbReference type="AlphaFoldDB" id="A0AAD9P6U2"/>
<dbReference type="Proteomes" id="UP001209878">
    <property type="component" value="Unassembled WGS sequence"/>
</dbReference>
<name>A0AAD9P6U2_RIDPI</name>
<dbReference type="PROSITE" id="PS01180">
    <property type="entry name" value="CUB"/>
    <property type="match status" value="1"/>
</dbReference>
<dbReference type="InterPro" id="IPR035914">
    <property type="entry name" value="Sperma_CUB_dom_sf"/>
</dbReference>
<keyword evidence="6 9" id="KW-0720">Serine protease</keyword>
<evidence type="ECO:0000256" key="9">
    <source>
        <dbReference type="RuleBase" id="RU363034"/>
    </source>
</evidence>
<dbReference type="PANTHER" id="PTHR24252:SF8">
    <property type="entry name" value="ACROSIN"/>
    <property type="match status" value="1"/>
</dbReference>
<dbReference type="PRINTS" id="PR00722">
    <property type="entry name" value="CHYMOTRYPSIN"/>
</dbReference>
<dbReference type="InterPro" id="IPR000859">
    <property type="entry name" value="CUB_dom"/>
</dbReference>
<evidence type="ECO:0000256" key="6">
    <source>
        <dbReference type="ARBA" id="ARBA00022825"/>
    </source>
</evidence>
<dbReference type="CDD" id="cd00190">
    <property type="entry name" value="Tryp_SPc"/>
    <property type="match status" value="1"/>
</dbReference>
<evidence type="ECO:0000256" key="3">
    <source>
        <dbReference type="ARBA" id="ARBA00017161"/>
    </source>
</evidence>
<comment type="caution">
    <text evidence="12">The sequence shown here is derived from an EMBL/GenBank/DDBJ whole genome shotgun (WGS) entry which is preliminary data.</text>
</comment>
<keyword evidence="4 9" id="KW-0645">Protease</keyword>
<dbReference type="Pfam" id="PF00431">
    <property type="entry name" value="CUB"/>
    <property type="match status" value="1"/>
</dbReference>
<keyword evidence="7" id="KW-1015">Disulfide bond</keyword>
<dbReference type="InterPro" id="IPR001254">
    <property type="entry name" value="Trypsin_dom"/>
</dbReference>
<dbReference type="SMART" id="SM00020">
    <property type="entry name" value="Tryp_SPc"/>
    <property type="match status" value="1"/>
</dbReference>
<evidence type="ECO:0000256" key="4">
    <source>
        <dbReference type="ARBA" id="ARBA00022670"/>
    </source>
</evidence>
<dbReference type="InterPro" id="IPR001314">
    <property type="entry name" value="Peptidase_S1A"/>
</dbReference>
<dbReference type="Gene3D" id="2.60.120.290">
    <property type="entry name" value="Spermadhesin, CUB domain"/>
    <property type="match status" value="1"/>
</dbReference>
<organism evidence="12 13">
    <name type="scientific">Ridgeia piscesae</name>
    <name type="common">Tubeworm</name>
    <dbReference type="NCBI Taxonomy" id="27915"/>
    <lineage>
        <taxon>Eukaryota</taxon>
        <taxon>Metazoa</taxon>
        <taxon>Spiralia</taxon>
        <taxon>Lophotrochozoa</taxon>
        <taxon>Annelida</taxon>
        <taxon>Polychaeta</taxon>
        <taxon>Sedentaria</taxon>
        <taxon>Canalipalpata</taxon>
        <taxon>Sabellida</taxon>
        <taxon>Siboglinidae</taxon>
        <taxon>Ridgeia</taxon>
    </lineage>
</organism>
<evidence type="ECO:0000256" key="7">
    <source>
        <dbReference type="ARBA" id="ARBA00023157"/>
    </source>
</evidence>
<comment type="catalytic activity">
    <reaction evidence="1">
        <text>Preferential cleavage: Arg-|-Xaa, Lys-|-Xaa.</text>
        <dbReference type="EC" id="3.4.21.10"/>
    </reaction>
</comment>
<dbReference type="InterPro" id="IPR009003">
    <property type="entry name" value="Peptidase_S1_PA"/>
</dbReference>
<dbReference type="InterPro" id="IPR033116">
    <property type="entry name" value="TRYPSIN_SER"/>
</dbReference>
<evidence type="ECO:0000313" key="12">
    <source>
        <dbReference type="EMBL" id="KAK2189122.1"/>
    </source>
</evidence>
<evidence type="ECO:0000256" key="2">
    <source>
        <dbReference type="ARBA" id="ARBA00012050"/>
    </source>
</evidence>
<proteinExistence type="predicted"/>
<comment type="caution">
    <text evidence="8">Lacks conserved residue(s) required for the propagation of feature annotation.</text>
</comment>
<keyword evidence="13" id="KW-1185">Reference proteome</keyword>
<dbReference type="Gene3D" id="2.40.10.10">
    <property type="entry name" value="Trypsin-like serine proteases"/>
    <property type="match status" value="1"/>
</dbReference>
<evidence type="ECO:0000313" key="13">
    <source>
        <dbReference type="Proteomes" id="UP001209878"/>
    </source>
</evidence>
<dbReference type="PROSITE" id="PS00134">
    <property type="entry name" value="TRYPSIN_HIS"/>
    <property type="match status" value="1"/>
</dbReference>
<protein>
    <recommendedName>
        <fullName evidence="3">Acrosin</fullName>
        <ecNumber evidence="2">3.4.21.10</ecNumber>
    </recommendedName>
</protein>